<sequence>MDINGLPDDLLVKILSFLPTKVAVSTCVLSKRWEFLWLWLPNLEFESHWDPRPGLGDFINKKLPLHRAPVIETLRLHPTWIPHIKPEDIKRWIEIAVSRHVRELELDYYYQVACLPANHFYFSKMENLKLVDWNKREHYSLIKNMPKLREAYVDVGYSNLKNLIIGSITSVKRLTICSSEGPYGDGCDFKDLEQLNLCVCRNNSLNLLVQLLKGSPNLRVLDISVMKDHLGDEPNGIVCSNQPSSIPECLLSSLQIFNCSPYFGTPQDRDIAVYILKNARHLKKAKFLADTWDTVVPKLQMIKELRLSPRASSTCELVFAEDLDHIERLQGLDVFFCIKKYLDMDKISGLHDDLLVNILSFLPTEVAVSTCVLSKRWEFLWMWLPNLEFVSTIIPRPGLMEFIDRKLPIHRAPVIERLCLHLIWQCWHSHIGPKDIKRWIEIAVSRYVRKLEIAYHLRKDILPSSLFTCKSLVTLNLKWVALIDVPSMVYLPSLKTLELQTMSVVDEKSLQQILSGCPVLQDLSVNFFYTDNLREFTITIPSLKSLSLFFPSNRNLNKYEINTPSLKYWKLVDWNHGEHYSLIKNMPNLSEAYFDVGYSNLKILNNAIGPVTSVKRLTICSEVVYGDGFVFNHLEHLNLCVCKKNSSNLLGQLLKGSSNLRVLDISIKKDHKVDNGMVSWNQPSPVPDCLLSSLQIFNWSGYLGSPEERDIAVYILKHACHLKKATIYSQPCSFPTLYMLKELEFSSRASTICQLVFH</sequence>
<dbReference type="SMART" id="SM00256">
    <property type="entry name" value="FBOX"/>
    <property type="match status" value="2"/>
</dbReference>
<dbReference type="Pfam" id="PF24758">
    <property type="entry name" value="LRR_At5g56370"/>
    <property type="match status" value="1"/>
</dbReference>
<dbReference type="InterPro" id="IPR050232">
    <property type="entry name" value="FBL13/AtMIF1-like"/>
</dbReference>
<accession>A0A8T1YQK1</accession>
<dbReference type="PANTHER" id="PTHR31900">
    <property type="entry name" value="F-BOX/RNI SUPERFAMILY PROTEIN-RELATED"/>
    <property type="match status" value="1"/>
</dbReference>
<protein>
    <submittedName>
        <fullName evidence="2">FBD domain</fullName>
    </submittedName>
</protein>
<dbReference type="OrthoDB" id="1001574at2759"/>
<dbReference type="Pfam" id="PF08387">
    <property type="entry name" value="FBD"/>
    <property type="match status" value="2"/>
</dbReference>
<dbReference type="CDD" id="cd22160">
    <property type="entry name" value="F-box_AtFBL13-like"/>
    <property type="match status" value="2"/>
</dbReference>
<organism evidence="2 3">
    <name type="scientific">Arabidopsis suecica</name>
    <name type="common">Swedish thale-cress</name>
    <name type="synonym">Cardaminopsis suecica</name>
    <dbReference type="NCBI Taxonomy" id="45249"/>
    <lineage>
        <taxon>Eukaryota</taxon>
        <taxon>Viridiplantae</taxon>
        <taxon>Streptophyta</taxon>
        <taxon>Embryophyta</taxon>
        <taxon>Tracheophyta</taxon>
        <taxon>Spermatophyta</taxon>
        <taxon>Magnoliopsida</taxon>
        <taxon>eudicotyledons</taxon>
        <taxon>Gunneridae</taxon>
        <taxon>Pentapetalae</taxon>
        <taxon>rosids</taxon>
        <taxon>malvids</taxon>
        <taxon>Brassicales</taxon>
        <taxon>Brassicaceae</taxon>
        <taxon>Camelineae</taxon>
        <taxon>Arabidopsis</taxon>
    </lineage>
</organism>
<proteinExistence type="predicted"/>
<comment type="caution">
    <text evidence="2">The sequence shown here is derived from an EMBL/GenBank/DDBJ whole genome shotgun (WGS) entry which is preliminary data.</text>
</comment>
<dbReference type="PROSITE" id="PS50181">
    <property type="entry name" value="FBOX"/>
    <property type="match status" value="1"/>
</dbReference>
<dbReference type="Pfam" id="PF00646">
    <property type="entry name" value="F-box"/>
    <property type="match status" value="2"/>
</dbReference>
<gene>
    <name evidence="2" type="ORF">ISN44_As12g036260</name>
</gene>
<feature type="domain" description="F-box" evidence="1">
    <location>
        <begin position="1"/>
        <end position="36"/>
    </location>
</feature>
<evidence type="ECO:0000313" key="3">
    <source>
        <dbReference type="Proteomes" id="UP000694251"/>
    </source>
</evidence>
<reference evidence="2 3" key="1">
    <citation type="submission" date="2020-12" db="EMBL/GenBank/DDBJ databases">
        <title>Concerted genomic and epigenomic changes stabilize Arabidopsis allopolyploids.</title>
        <authorList>
            <person name="Chen Z."/>
        </authorList>
    </citation>
    <scope>NUCLEOTIDE SEQUENCE [LARGE SCALE GENOMIC DNA]</scope>
    <source>
        <strain evidence="2">As9502</strain>
        <tissue evidence="2">Leaf</tissue>
    </source>
</reference>
<dbReference type="AlphaFoldDB" id="A0A8T1YQK1"/>
<dbReference type="InterPro" id="IPR053781">
    <property type="entry name" value="F-box_AtFBL13-like"/>
</dbReference>
<dbReference type="SMART" id="SM00579">
    <property type="entry name" value="FBD"/>
    <property type="match status" value="2"/>
</dbReference>
<evidence type="ECO:0000259" key="1">
    <source>
        <dbReference type="PROSITE" id="PS50181"/>
    </source>
</evidence>
<dbReference type="PANTHER" id="PTHR31900:SF28">
    <property type="entry name" value="FBD DOMAIN-CONTAINING PROTEIN"/>
    <property type="match status" value="1"/>
</dbReference>
<dbReference type="InterPro" id="IPR006566">
    <property type="entry name" value="FBD"/>
</dbReference>
<dbReference type="InterPro" id="IPR055411">
    <property type="entry name" value="LRR_FXL15/At3g58940/PEG3-like"/>
</dbReference>
<dbReference type="Proteomes" id="UP000694251">
    <property type="component" value="Chromosome 12"/>
</dbReference>
<evidence type="ECO:0000313" key="2">
    <source>
        <dbReference type="EMBL" id="KAG7548436.1"/>
    </source>
</evidence>
<dbReference type="InterPro" id="IPR001810">
    <property type="entry name" value="F-box_dom"/>
</dbReference>
<dbReference type="EMBL" id="JAEFBJ010000012">
    <property type="protein sequence ID" value="KAG7548436.1"/>
    <property type="molecule type" value="Genomic_DNA"/>
</dbReference>
<keyword evidence="3" id="KW-1185">Reference proteome</keyword>
<name>A0A8T1YQK1_ARASU</name>